<name>A0A388M8W5_CHABU</name>
<proteinExistence type="predicted"/>
<dbReference type="EMBL" id="BFEA01000859">
    <property type="protein sequence ID" value="GBG90986.1"/>
    <property type="molecule type" value="Genomic_DNA"/>
</dbReference>
<dbReference type="InterPro" id="IPR000477">
    <property type="entry name" value="RT_dom"/>
</dbReference>
<organism evidence="2 3">
    <name type="scientific">Chara braunii</name>
    <name type="common">Braun's stonewort</name>
    <dbReference type="NCBI Taxonomy" id="69332"/>
    <lineage>
        <taxon>Eukaryota</taxon>
        <taxon>Viridiplantae</taxon>
        <taxon>Streptophyta</taxon>
        <taxon>Charophyceae</taxon>
        <taxon>Charales</taxon>
        <taxon>Characeae</taxon>
        <taxon>Chara</taxon>
    </lineage>
</organism>
<reference evidence="2 3" key="1">
    <citation type="journal article" date="2018" name="Cell">
        <title>The Chara Genome: Secondary Complexity and Implications for Plant Terrestrialization.</title>
        <authorList>
            <person name="Nishiyama T."/>
            <person name="Sakayama H."/>
            <person name="Vries J.D."/>
            <person name="Buschmann H."/>
            <person name="Saint-Marcoux D."/>
            <person name="Ullrich K.K."/>
            <person name="Haas F.B."/>
            <person name="Vanderstraeten L."/>
            <person name="Becker D."/>
            <person name="Lang D."/>
            <person name="Vosolsobe S."/>
            <person name="Rombauts S."/>
            <person name="Wilhelmsson P.K.I."/>
            <person name="Janitza P."/>
            <person name="Kern R."/>
            <person name="Heyl A."/>
            <person name="Rumpler F."/>
            <person name="Villalobos L.I.A.C."/>
            <person name="Clay J.M."/>
            <person name="Skokan R."/>
            <person name="Toyoda A."/>
            <person name="Suzuki Y."/>
            <person name="Kagoshima H."/>
            <person name="Schijlen E."/>
            <person name="Tajeshwar N."/>
            <person name="Catarino B."/>
            <person name="Hetherington A.J."/>
            <person name="Saltykova A."/>
            <person name="Bonnot C."/>
            <person name="Breuninger H."/>
            <person name="Symeonidi A."/>
            <person name="Radhakrishnan G.V."/>
            <person name="Van Nieuwerburgh F."/>
            <person name="Deforce D."/>
            <person name="Chang C."/>
            <person name="Karol K.G."/>
            <person name="Hedrich R."/>
            <person name="Ulvskov P."/>
            <person name="Glockner G."/>
            <person name="Delwiche C.F."/>
            <person name="Petrasek J."/>
            <person name="Van de Peer Y."/>
            <person name="Friml J."/>
            <person name="Beilby M."/>
            <person name="Dolan L."/>
            <person name="Kohara Y."/>
            <person name="Sugano S."/>
            <person name="Fujiyama A."/>
            <person name="Delaux P.-M."/>
            <person name="Quint M."/>
            <person name="TheiBen G."/>
            <person name="Hagemann M."/>
            <person name="Harholt J."/>
            <person name="Dunand C."/>
            <person name="Zachgo S."/>
            <person name="Langdale J."/>
            <person name="Maumus F."/>
            <person name="Straeten D.V.D."/>
            <person name="Gould S.B."/>
            <person name="Rensing S.A."/>
        </authorList>
    </citation>
    <scope>NUCLEOTIDE SEQUENCE [LARGE SCALE GENOMIC DNA]</scope>
    <source>
        <strain evidence="2 3">S276</strain>
    </source>
</reference>
<evidence type="ECO:0000313" key="2">
    <source>
        <dbReference type="EMBL" id="GBG90986.1"/>
    </source>
</evidence>
<dbReference type="PROSITE" id="PS50878">
    <property type="entry name" value="RT_POL"/>
    <property type="match status" value="1"/>
</dbReference>
<dbReference type="Proteomes" id="UP000265515">
    <property type="component" value="Unassembled WGS sequence"/>
</dbReference>
<evidence type="ECO:0000313" key="3">
    <source>
        <dbReference type="Proteomes" id="UP000265515"/>
    </source>
</evidence>
<feature type="domain" description="Reverse transcriptase" evidence="1">
    <location>
        <begin position="306"/>
        <end position="582"/>
    </location>
</feature>
<protein>
    <recommendedName>
        <fullName evidence="1">Reverse transcriptase domain-containing protein</fullName>
    </recommendedName>
</protein>
<sequence>MFRVSPVVKTENARHGGKGYLRQLLEMPRKQAELKHFDLTKLVFLYKCAREFKTKITRRTLKEKITAKIRNKTGVNVRLKVNVGVKYSHRLKKREIHDTVVLCVEKSRIHPVLKKLVRNRVRVVRKKNNTVEQVLTNHRKVARGTMEPCTCSGDRLPRVDGHVMARIAQCSEVPPFLHNGKNVLQSDLGTSSAEVQQGVVKSLEAVMRRDLYQVEALSTFQEIVSDRTKARPACSEEQAREIAAKVSHLVVVPVDRNPGDLVVMCPSTYHHGLRMMFNHNVAYQQVPETSEKQVLGQMRREFKDRALCKLGAWNPAAKLGQAYVMPKHKDLTRWRPIAPANADGSRTAGRRLARALNFLLEKVPKAKHFNVKATTMLKQNLEGAGKRLSIFGERTTALMASFDIKEMFTSLPHEAIQQAVEWLLRQWESRGVSKLSLSRRGRVVAISKKSSGPGYVEVKFSQIRQMVKYELENAYLQCRKTILRQVVGIPMGKNSRPALACILCAKHEVDFIGSLGADRRLVHGVRLVDDVTLGVVCDMGDIRSVSTARYICQKFVSTYGEQLVVVRTDDGPSSWDFLGVRATVIPGPVRFIIRPKHKNQGATIEDPLLQMRPGFFLVFR</sequence>
<accession>A0A388M8W5</accession>
<dbReference type="Gramene" id="GBG90986">
    <property type="protein sequence ID" value="GBG90986"/>
    <property type="gene ID" value="CBR_g51644"/>
</dbReference>
<comment type="caution">
    <text evidence="2">The sequence shown here is derived from an EMBL/GenBank/DDBJ whole genome shotgun (WGS) entry which is preliminary data.</text>
</comment>
<dbReference type="AlphaFoldDB" id="A0A388M8W5"/>
<keyword evidence="3" id="KW-1185">Reference proteome</keyword>
<evidence type="ECO:0000259" key="1">
    <source>
        <dbReference type="PROSITE" id="PS50878"/>
    </source>
</evidence>
<gene>
    <name evidence="2" type="ORF">CBR_g51644</name>
</gene>